<dbReference type="OrthoDB" id="3765360at2759"/>
<sequence length="162" mass="18155">MAWCAIGLKAPAWLTRSCVSEPDSELEHTELGQDSGGMYLPRFPHRPADIYTVRVFDASMQPNLFRRLRNTVVESGGTMIVELVEGRGFIFSMPNSAPNPLTSYQQGSAMEEGRIQVTKTTLEKEETSSRSGSVGSIEGEDEVETEEHPNLKMQWTWTDTKR</sequence>
<reference evidence="2" key="1">
    <citation type="journal article" date="2020" name="Stud. Mycol.">
        <title>101 Dothideomycetes genomes: a test case for predicting lifestyles and emergence of pathogens.</title>
        <authorList>
            <person name="Haridas S."/>
            <person name="Albert R."/>
            <person name="Binder M."/>
            <person name="Bloem J."/>
            <person name="Labutti K."/>
            <person name="Salamov A."/>
            <person name="Andreopoulos B."/>
            <person name="Baker S."/>
            <person name="Barry K."/>
            <person name="Bills G."/>
            <person name="Bluhm B."/>
            <person name="Cannon C."/>
            <person name="Castanera R."/>
            <person name="Culley D."/>
            <person name="Daum C."/>
            <person name="Ezra D."/>
            <person name="Gonzalez J."/>
            <person name="Henrissat B."/>
            <person name="Kuo A."/>
            <person name="Liang C."/>
            <person name="Lipzen A."/>
            <person name="Lutzoni F."/>
            <person name="Magnuson J."/>
            <person name="Mondo S."/>
            <person name="Nolan M."/>
            <person name="Ohm R."/>
            <person name="Pangilinan J."/>
            <person name="Park H.-J."/>
            <person name="Ramirez L."/>
            <person name="Alfaro M."/>
            <person name="Sun H."/>
            <person name="Tritt A."/>
            <person name="Yoshinaga Y."/>
            <person name="Zwiers L.-H."/>
            <person name="Turgeon B."/>
            <person name="Goodwin S."/>
            <person name="Spatafora J."/>
            <person name="Crous P."/>
            <person name="Grigoriev I."/>
        </authorList>
    </citation>
    <scope>NUCLEOTIDE SEQUENCE</scope>
    <source>
        <strain evidence="2">CBS 113818</strain>
    </source>
</reference>
<evidence type="ECO:0000313" key="2">
    <source>
        <dbReference type="EMBL" id="KAF2824263.1"/>
    </source>
</evidence>
<feature type="compositionally biased region" description="Polar residues" evidence="1">
    <location>
        <begin position="153"/>
        <end position="162"/>
    </location>
</feature>
<gene>
    <name evidence="2" type="ORF">CC86DRAFT_52666</name>
</gene>
<name>A0A6A6ZTU5_9PLEO</name>
<proteinExistence type="predicted"/>
<dbReference type="Proteomes" id="UP000799424">
    <property type="component" value="Unassembled WGS sequence"/>
</dbReference>
<feature type="region of interest" description="Disordered" evidence="1">
    <location>
        <begin position="119"/>
        <end position="162"/>
    </location>
</feature>
<accession>A0A6A6ZTU5</accession>
<organism evidence="2 3">
    <name type="scientific">Ophiobolus disseminans</name>
    <dbReference type="NCBI Taxonomy" id="1469910"/>
    <lineage>
        <taxon>Eukaryota</taxon>
        <taxon>Fungi</taxon>
        <taxon>Dikarya</taxon>
        <taxon>Ascomycota</taxon>
        <taxon>Pezizomycotina</taxon>
        <taxon>Dothideomycetes</taxon>
        <taxon>Pleosporomycetidae</taxon>
        <taxon>Pleosporales</taxon>
        <taxon>Pleosporineae</taxon>
        <taxon>Phaeosphaeriaceae</taxon>
        <taxon>Ophiobolus</taxon>
    </lineage>
</organism>
<protein>
    <submittedName>
        <fullName evidence="2">Uncharacterized protein</fullName>
    </submittedName>
</protein>
<keyword evidence="3" id="KW-1185">Reference proteome</keyword>
<dbReference type="EMBL" id="MU006230">
    <property type="protein sequence ID" value="KAF2824263.1"/>
    <property type="molecule type" value="Genomic_DNA"/>
</dbReference>
<evidence type="ECO:0000313" key="3">
    <source>
        <dbReference type="Proteomes" id="UP000799424"/>
    </source>
</evidence>
<dbReference type="AlphaFoldDB" id="A0A6A6ZTU5"/>
<evidence type="ECO:0000256" key="1">
    <source>
        <dbReference type="SAM" id="MobiDB-lite"/>
    </source>
</evidence>